<evidence type="ECO:0000313" key="3">
    <source>
        <dbReference type="Proteomes" id="UP000410492"/>
    </source>
</evidence>
<feature type="compositionally biased region" description="Polar residues" evidence="1">
    <location>
        <begin position="126"/>
        <end position="146"/>
    </location>
</feature>
<accession>A0A653DUI4</accession>
<protein>
    <submittedName>
        <fullName evidence="2">Uncharacterized protein</fullName>
    </submittedName>
</protein>
<keyword evidence="3" id="KW-1185">Reference proteome</keyword>
<feature type="non-terminal residue" evidence="2">
    <location>
        <position position="146"/>
    </location>
</feature>
<gene>
    <name evidence="2" type="ORF">CALMAC_LOCUS20565</name>
</gene>
<feature type="region of interest" description="Disordered" evidence="1">
    <location>
        <begin position="46"/>
        <end position="146"/>
    </location>
</feature>
<dbReference type="EMBL" id="CAACVG010014896">
    <property type="protein sequence ID" value="VEN63866.1"/>
    <property type="molecule type" value="Genomic_DNA"/>
</dbReference>
<dbReference type="AlphaFoldDB" id="A0A653DUI4"/>
<feature type="compositionally biased region" description="Polar residues" evidence="1">
    <location>
        <begin position="46"/>
        <end position="55"/>
    </location>
</feature>
<evidence type="ECO:0000313" key="2">
    <source>
        <dbReference type="EMBL" id="VEN63866.1"/>
    </source>
</evidence>
<feature type="non-terminal residue" evidence="2">
    <location>
        <position position="1"/>
    </location>
</feature>
<evidence type="ECO:0000256" key="1">
    <source>
        <dbReference type="SAM" id="MobiDB-lite"/>
    </source>
</evidence>
<dbReference type="Proteomes" id="UP000410492">
    <property type="component" value="Unassembled WGS sequence"/>
</dbReference>
<reference evidence="2 3" key="1">
    <citation type="submission" date="2019-01" db="EMBL/GenBank/DDBJ databases">
        <authorList>
            <person name="Sayadi A."/>
        </authorList>
    </citation>
    <scope>NUCLEOTIDE SEQUENCE [LARGE SCALE GENOMIC DNA]</scope>
</reference>
<dbReference type="OrthoDB" id="6778720at2759"/>
<proteinExistence type="predicted"/>
<name>A0A653DUI4_CALMS</name>
<organism evidence="2 3">
    <name type="scientific">Callosobruchus maculatus</name>
    <name type="common">Southern cowpea weevil</name>
    <name type="synonym">Pulse bruchid</name>
    <dbReference type="NCBI Taxonomy" id="64391"/>
    <lineage>
        <taxon>Eukaryota</taxon>
        <taxon>Metazoa</taxon>
        <taxon>Ecdysozoa</taxon>
        <taxon>Arthropoda</taxon>
        <taxon>Hexapoda</taxon>
        <taxon>Insecta</taxon>
        <taxon>Pterygota</taxon>
        <taxon>Neoptera</taxon>
        <taxon>Endopterygota</taxon>
        <taxon>Coleoptera</taxon>
        <taxon>Polyphaga</taxon>
        <taxon>Cucujiformia</taxon>
        <taxon>Chrysomeloidea</taxon>
        <taxon>Chrysomelidae</taxon>
        <taxon>Bruchinae</taxon>
        <taxon>Bruchini</taxon>
        <taxon>Callosobruchus</taxon>
    </lineage>
</organism>
<sequence length="146" mass="15901">PTIQLATQILQQTDAAQPITSQQIVDGLISTAPHYGASGTIQHEQNAYGLNQQSYGHKEHLDASQQQHQSENHQESVIPEETATQINIDLQKNPTTQGVTENIQLSEPTLVTADSQPSHQDRHDSVSTNHQQSLDHQPANLSGSTA</sequence>
<feature type="compositionally biased region" description="Polar residues" evidence="1">
    <location>
        <begin position="82"/>
        <end position="118"/>
    </location>
</feature>